<dbReference type="InterPro" id="IPR005493">
    <property type="entry name" value="RraA/RraA-like"/>
</dbReference>
<dbReference type="GO" id="GO:0008948">
    <property type="term" value="F:oxaloacetate decarboxylase activity"/>
    <property type="evidence" value="ECO:0007669"/>
    <property type="project" value="TreeGrafter"/>
</dbReference>
<dbReference type="PANTHER" id="PTHR33254">
    <property type="entry name" value="4-HYDROXY-4-METHYL-2-OXOGLUTARATE ALDOLASE 3-RELATED"/>
    <property type="match status" value="1"/>
</dbReference>
<dbReference type="CDD" id="cd16841">
    <property type="entry name" value="RraA_family"/>
    <property type="match status" value="1"/>
</dbReference>
<keyword evidence="1" id="KW-0460">Magnesium</keyword>
<comment type="cofactor">
    <cofactor evidence="1">
        <name>Mg(2+)</name>
        <dbReference type="ChEBI" id="CHEBI:18420"/>
    </cofactor>
</comment>
<gene>
    <name evidence="2" type="ORF">UCRPC4_g00335</name>
</gene>
<keyword evidence="1" id="KW-0479">Metal-binding</keyword>
<reference evidence="2 3" key="1">
    <citation type="submission" date="2015-05" db="EMBL/GenBank/DDBJ databases">
        <title>Distinctive expansion of gene families associated with plant cell wall degradation and secondary metabolism in the genomes of grapevine trunk pathogens.</title>
        <authorList>
            <person name="Lawrence D.P."/>
            <person name="Travadon R."/>
            <person name="Rolshausen P.E."/>
            <person name="Baumgartner K."/>
        </authorList>
    </citation>
    <scope>NUCLEOTIDE SEQUENCE [LARGE SCALE GENOMIC DNA]</scope>
    <source>
        <strain evidence="2">UCRPC4</strain>
    </source>
</reference>
<dbReference type="Gene3D" id="3.50.30.40">
    <property type="entry name" value="Ribonuclease E inhibitor RraA/RraA-like"/>
    <property type="match status" value="1"/>
</dbReference>
<protein>
    <recommendedName>
        <fullName evidence="4">DlpA domain-containing protein</fullName>
    </recommendedName>
</protein>
<dbReference type="InterPro" id="IPR036704">
    <property type="entry name" value="RraA/RraA-like_sf"/>
</dbReference>
<evidence type="ECO:0000313" key="2">
    <source>
        <dbReference type="EMBL" id="KKY28910.1"/>
    </source>
</evidence>
<proteinExistence type="predicted"/>
<dbReference type="EMBL" id="LCWF01000007">
    <property type="protein sequence ID" value="KKY28910.1"/>
    <property type="molecule type" value="Genomic_DNA"/>
</dbReference>
<feature type="binding site" evidence="1">
    <location>
        <begin position="117"/>
        <end position="120"/>
    </location>
    <ligand>
        <name>substrate</name>
    </ligand>
</feature>
<reference evidence="2 3" key="2">
    <citation type="submission" date="2015-05" db="EMBL/GenBank/DDBJ databases">
        <authorList>
            <person name="Morales-Cruz A."/>
            <person name="Amrine K.C."/>
            <person name="Cantu D."/>
        </authorList>
    </citation>
    <scope>NUCLEOTIDE SEQUENCE [LARGE SCALE GENOMIC DNA]</scope>
    <source>
        <strain evidence="2">UCRPC4</strain>
    </source>
</reference>
<dbReference type="Pfam" id="PF03737">
    <property type="entry name" value="RraA-like"/>
    <property type="match status" value="1"/>
</dbReference>
<dbReference type="SUPFAM" id="SSF89562">
    <property type="entry name" value="RraA-like"/>
    <property type="match status" value="1"/>
</dbReference>
<accession>A0A0G2HKS7</accession>
<keyword evidence="3" id="KW-1185">Reference proteome</keyword>
<name>A0A0G2HKS7_PHACM</name>
<dbReference type="GO" id="GO:0047443">
    <property type="term" value="F:4-hydroxy-4-methyl-2-oxoglutarate aldolase activity"/>
    <property type="evidence" value="ECO:0007669"/>
    <property type="project" value="TreeGrafter"/>
</dbReference>
<dbReference type="Proteomes" id="UP000053317">
    <property type="component" value="Unassembled WGS sequence"/>
</dbReference>
<dbReference type="AlphaFoldDB" id="A0A0G2HKS7"/>
<feature type="binding site" evidence="1">
    <location>
        <position position="139"/>
    </location>
    <ligand>
        <name>substrate</name>
    </ligand>
</feature>
<feature type="binding site" evidence="1">
    <location>
        <position position="140"/>
    </location>
    <ligand>
        <name>Mg(2+)</name>
        <dbReference type="ChEBI" id="CHEBI:18420"/>
    </ligand>
</feature>
<organism evidence="2 3">
    <name type="scientific">Phaeomoniella chlamydospora</name>
    <name type="common">Phaeoacremonium chlamydosporum</name>
    <dbReference type="NCBI Taxonomy" id="158046"/>
    <lineage>
        <taxon>Eukaryota</taxon>
        <taxon>Fungi</taxon>
        <taxon>Dikarya</taxon>
        <taxon>Ascomycota</taxon>
        <taxon>Pezizomycotina</taxon>
        <taxon>Eurotiomycetes</taxon>
        <taxon>Chaetothyriomycetidae</taxon>
        <taxon>Phaeomoniellales</taxon>
        <taxon>Phaeomoniellaceae</taxon>
        <taxon>Phaeomoniella</taxon>
    </lineage>
</organism>
<comment type="caution">
    <text evidence="2">The sequence shown here is derived from an EMBL/GenBank/DDBJ whole genome shotgun (WGS) entry which is preliminary data.</text>
</comment>
<evidence type="ECO:0000256" key="1">
    <source>
        <dbReference type="PIRSR" id="PIRSR605493-1"/>
    </source>
</evidence>
<dbReference type="GO" id="GO:0046872">
    <property type="term" value="F:metal ion binding"/>
    <property type="evidence" value="ECO:0007669"/>
    <property type="project" value="UniProtKB-KW"/>
</dbReference>
<dbReference type="OrthoDB" id="1476984at2759"/>
<evidence type="ECO:0000313" key="3">
    <source>
        <dbReference type="Proteomes" id="UP000053317"/>
    </source>
</evidence>
<dbReference type="PANTHER" id="PTHR33254:SF4">
    <property type="entry name" value="4-HYDROXY-4-METHYL-2-OXOGLUTARATE ALDOLASE 3-RELATED"/>
    <property type="match status" value="1"/>
</dbReference>
<sequence length="239" mass="25543">MSAKLDILRKYSACDVSDALVKLQKPGANEIKNGGFLADLVPYAPQPPLQGSLSEQPKIIAPASTLQLVSKNAPADVFPSEDDPAAIPKGKHWVDLSEKGTVLVIDQPLEQHCAAVGGIMAARMKILGVEGLVVSGRVRDLAELRESGLPVWARARSTVGTGAEAKVRARNVPISIHGVNIKPGDIIFCDPLEGIVSIPEELLDDVLKIMPGLVDADDKVKEDVYSGVSVFEAFKKHRT</sequence>
<evidence type="ECO:0008006" key="4">
    <source>
        <dbReference type="Google" id="ProtNLM"/>
    </source>
</evidence>